<dbReference type="GeneID" id="111127334"/>
<feature type="transmembrane region" description="Helical" evidence="2">
    <location>
        <begin position="70"/>
        <end position="92"/>
    </location>
</feature>
<dbReference type="RefSeq" id="XP_022328171.1">
    <property type="nucleotide sequence ID" value="XM_022472463.1"/>
</dbReference>
<gene>
    <name evidence="5" type="primary">LOC111127334</name>
    <name evidence="4" type="synonym">LOC111126219</name>
</gene>
<comment type="similarity">
    <text evidence="1">Belongs to the cornifelin family.</text>
</comment>
<organism evidence="3 5">
    <name type="scientific">Crassostrea virginica</name>
    <name type="common">Eastern oyster</name>
    <dbReference type="NCBI Taxonomy" id="6565"/>
    <lineage>
        <taxon>Eukaryota</taxon>
        <taxon>Metazoa</taxon>
        <taxon>Spiralia</taxon>
        <taxon>Lophotrochozoa</taxon>
        <taxon>Mollusca</taxon>
        <taxon>Bivalvia</taxon>
        <taxon>Autobranchia</taxon>
        <taxon>Pteriomorphia</taxon>
        <taxon>Ostreida</taxon>
        <taxon>Ostreoidea</taxon>
        <taxon>Ostreidae</taxon>
        <taxon>Crassostrea</taxon>
    </lineage>
</organism>
<keyword evidence="3" id="KW-1185">Reference proteome</keyword>
<proteinExistence type="inferred from homology"/>
<dbReference type="InterPro" id="IPR006461">
    <property type="entry name" value="PLAC_motif_containing"/>
</dbReference>
<protein>
    <submittedName>
        <fullName evidence="4 5">Cell number regulator 3-like</fullName>
    </submittedName>
</protein>
<evidence type="ECO:0000313" key="3">
    <source>
        <dbReference type="Proteomes" id="UP000694844"/>
    </source>
</evidence>
<feature type="transmembrane region" description="Helical" evidence="2">
    <location>
        <begin position="12"/>
        <end position="31"/>
    </location>
</feature>
<dbReference type="Proteomes" id="UP000694844">
    <property type="component" value="Chromosome 3"/>
</dbReference>
<accession>A0A8B8DME5</accession>
<reference evidence="4 5" key="1">
    <citation type="submission" date="2025-04" db="UniProtKB">
        <authorList>
            <consortium name="RefSeq"/>
        </authorList>
    </citation>
    <scope>IDENTIFICATION</scope>
    <source>
        <tissue evidence="4 5">Whole sample</tissue>
    </source>
</reference>
<keyword evidence="2" id="KW-0472">Membrane</keyword>
<evidence type="ECO:0000313" key="4">
    <source>
        <dbReference type="RefSeq" id="XP_022326405.1"/>
    </source>
</evidence>
<dbReference type="Pfam" id="PF04749">
    <property type="entry name" value="PLAC8"/>
    <property type="match status" value="1"/>
</dbReference>
<name>A0A8B8DME5_CRAVI</name>
<sequence>MSGDWSNSLFGCFNDFGICIITYIIPCYTFGKNAEAVGESCCCCGMAYLVPLLHLVAGTSIRGRVRQEKGILGSMAGDFLTVLFCPFCAIVQEAQELRGDPLIGMARE</sequence>
<dbReference type="KEGG" id="cvn:111127334"/>
<evidence type="ECO:0000256" key="1">
    <source>
        <dbReference type="ARBA" id="ARBA00009024"/>
    </source>
</evidence>
<evidence type="ECO:0000313" key="5">
    <source>
        <dbReference type="RefSeq" id="XP_022328171.1"/>
    </source>
</evidence>
<evidence type="ECO:0000256" key="2">
    <source>
        <dbReference type="SAM" id="Phobius"/>
    </source>
</evidence>
<keyword evidence="2" id="KW-1133">Transmembrane helix</keyword>
<dbReference type="PANTHER" id="PTHR15907">
    <property type="entry name" value="DUF614 FAMILY PROTEIN-RELATED"/>
    <property type="match status" value="1"/>
</dbReference>
<keyword evidence="2" id="KW-0812">Transmembrane</keyword>
<feature type="transmembrane region" description="Helical" evidence="2">
    <location>
        <begin position="37"/>
        <end position="58"/>
    </location>
</feature>
<dbReference type="KEGG" id="cvn:111126219"/>
<dbReference type="RefSeq" id="XP_022326405.1">
    <property type="nucleotide sequence ID" value="XM_022470697.1"/>
</dbReference>
<dbReference type="OrthoDB" id="1045822at2759"/>
<dbReference type="AlphaFoldDB" id="A0A8B8DME5"/>
<dbReference type="NCBIfam" id="TIGR01571">
    <property type="entry name" value="A_thal_Cys_rich"/>
    <property type="match status" value="1"/>
</dbReference>